<dbReference type="AlphaFoldDB" id="M0LV79"/>
<dbReference type="InterPro" id="IPR055947">
    <property type="entry name" value="DUF7525"/>
</dbReference>
<evidence type="ECO:0000256" key="1">
    <source>
        <dbReference type="SAM" id="Phobius"/>
    </source>
</evidence>
<reference evidence="2 3" key="1">
    <citation type="journal article" date="2014" name="PLoS Genet.">
        <title>Phylogenetically driven sequencing of extremely halophilic archaea reveals strategies for static and dynamic osmo-response.</title>
        <authorList>
            <person name="Becker E.A."/>
            <person name="Seitzer P.M."/>
            <person name="Tritt A."/>
            <person name="Larsen D."/>
            <person name="Krusor M."/>
            <person name="Yao A.I."/>
            <person name="Wu D."/>
            <person name="Madern D."/>
            <person name="Eisen J.A."/>
            <person name="Darling A.E."/>
            <person name="Facciotti M.T."/>
        </authorList>
    </citation>
    <scope>NUCLEOTIDE SEQUENCE [LARGE SCALE GENOMIC DNA]</scope>
    <source>
        <strain evidence="2 3">100A6</strain>
    </source>
</reference>
<name>M0LV79_9EURY</name>
<comment type="caution">
    <text evidence="2">The sequence shown here is derived from an EMBL/GenBank/DDBJ whole genome shotgun (WGS) entry which is preliminary data.</text>
</comment>
<feature type="transmembrane region" description="Helical" evidence="1">
    <location>
        <begin position="12"/>
        <end position="34"/>
    </location>
</feature>
<accession>M0LV79</accession>
<dbReference type="Pfam" id="PF24369">
    <property type="entry name" value="DUF7525"/>
    <property type="match status" value="1"/>
</dbReference>
<evidence type="ECO:0000313" key="3">
    <source>
        <dbReference type="Proteomes" id="UP000011566"/>
    </source>
</evidence>
<dbReference type="PATRIC" id="fig|1132509.6.peg.3715"/>
<keyword evidence="1" id="KW-0472">Membrane</keyword>
<keyword evidence="1" id="KW-1133">Transmembrane helix</keyword>
<dbReference type="eggNOG" id="arCOG10737">
    <property type="taxonomic scope" value="Archaea"/>
</dbReference>
<gene>
    <name evidence="2" type="ORF">C447_15966</name>
</gene>
<proteinExistence type="predicted"/>
<keyword evidence="1" id="KW-0812">Transmembrane</keyword>
<evidence type="ECO:0000313" key="2">
    <source>
        <dbReference type="EMBL" id="EMA36284.1"/>
    </source>
</evidence>
<keyword evidence="3" id="KW-1185">Reference proteome</keyword>
<dbReference type="Proteomes" id="UP000011566">
    <property type="component" value="Unassembled WGS sequence"/>
</dbReference>
<dbReference type="RefSeq" id="WP_007695686.1">
    <property type="nucleotide sequence ID" value="NZ_AJRK01000363.1"/>
</dbReference>
<organism evidence="2 3">
    <name type="scientific">Halococcus hamelinensis 100A6</name>
    <dbReference type="NCBI Taxonomy" id="1132509"/>
    <lineage>
        <taxon>Archaea</taxon>
        <taxon>Methanobacteriati</taxon>
        <taxon>Methanobacteriota</taxon>
        <taxon>Stenosarchaea group</taxon>
        <taxon>Halobacteria</taxon>
        <taxon>Halobacteriales</taxon>
        <taxon>Halococcaceae</taxon>
        <taxon>Halococcus</taxon>
    </lineage>
</organism>
<sequence>MATESVTTDRGIGLTVLFVVVGIAGAVVAFVAGLTENQILASWGFAAAMIAGALAVGAVHLAR</sequence>
<dbReference type="EMBL" id="AOMB01000042">
    <property type="protein sequence ID" value="EMA36284.1"/>
    <property type="molecule type" value="Genomic_DNA"/>
</dbReference>
<feature type="transmembrane region" description="Helical" evidence="1">
    <location>
        <begin position="40"/>
        <end position="62"/>
    </location>
</feature>
<protein>
    <submittedName>
        <fullName evidence="2">Uncharacterized protein</fullName>
    </submittedName>
</protein>